<dbReference type="Proteomes" id="UP000315112">
    <property type="component" value="Unassembled WGS sequence"/>
</dbReference>
<dbReference type="AlphaFoldDB" id="A0A562Q0T7"/>
<dbReference type="Gene3D" id="2.60.120.560">
    <property type="entry name" value="Exo-inulinase, domain 1"/>
    <property type="match status" value="1"/>
</dbReference>
<dbReference type="Gene3D" id="2.60.40.1080">
    <property type="match status" value="1"/>
</dbReference>
<keyword evidence="12" id="KW-1185">Reference proteome</keyword>
<dbReference type="InterPro" id="IPR011050">
    <property type="entry name" value="Pectin_lyase_fold/virulence"/>
</dbReference>
<dbReference type="Pfam" id="PF01095">
    <property type="entry name" value="Pectinesterase"/>
    <property type="match status" value="1"/>
</dbReference>
<dbReference type="GO" id="GO:0000272">
    <property type="term" value="P:polysaccharide catabolic process"/>
    <property type="evidence" value="ECO:0007669"/>
    <property type="project" value="UniProtKB-KW"/>
</dbReference>
<feature type="chain" id="PRO_5044310176" evidence="6">
    <location>
        <begin position="24"/>
        <end position="1184"/>
    </location>
</feature>
<evidence type="ECO:0000259" key="8">
    <source>
        <dbReference type="SMART" id="SM00656"/>
    </source>
</evidence>
<dbReference type="Pfam" id="PF00544">
    <property type="entry name" value="Pectate_lyase_4"/>
    <property type="match status" value="1"/>
</dbReference>
<evidence type="ECO:0000313" key="9">
    <source>
        <dbReference type="EMBL" id="QGZ38205.1"/>
    </source>
</evidence>
<evidence type="ECO:0000256" key="2">
    <source>
        <dbReference type="ARBA" id="ARBA00023085"/>
    </source>
</evidence>
<evidence type="ECO:0000256" key="4">
    <source>
        <dbReference type="RuleBase" id="RU361173"/>
    </source>
</evidence>
<name>A0A562Q0T7_9BURK</name>
<dbReference type="InterPro" id="IPR000070">
    <property type="entry name" value="Pectinesterase_cat"/>
</dbReference>
<keyword evidence="3 4" id="KW-0456">Lyase</keyword>
<evidence type="ECO:0000313" key="11">
    <source>
        <dbReference type="Proteomes" id="UP000315112"/>
    </source>
</evidence>
<dbReference type="SMART" id="SM00635">
    <property type="entry name" value="BID_2"/>
    <property type="match status" value="1"/>
</dbReference>
<keyword evidence="4" id="KW-0964">Secreted</keyword>
<dbReference type="SMART" id="SM00656">
    <property type="entry name" value="Amb_all"/>
    <property type="match status" value="1"/>
</dbReference>
<reference evidence="10 11" key="1">
    <citation type="journal article" date="2015" name="Stand. Genomic Sci.">
        <title>Genomic Encyclopedia of Bacterial and Archaeal Type Strains, Phase III: the genomes of soil and plant-associated and newly described type strains.</title>
        <authorList>
            <person name="Whitman W.B."/>
            <person name="Woyke T."/>
            <person name="Klenk H.P."/>
            <person name="Zhou Y."/>
            <person name="Lilburn T.G."/>
            <person name="Beck B.J."/>
            <person name="De Vos P."/>
            <person name="Vandamme P."/>
            <person name="Eisen J.A."/>
            <person name="Garrity G."/>
            <person name="Hugenholtz P."/>
            <person name="Kyrpides N.C."/>
        </authorList>
    </citation>
    <scope>NUCLEOTIDE SEQUENCE [LARGE SCALE GENOMIC DNA]</scope>
    <source>
        <strain evidence="10 11">CGMCC 1.10685</strain>
    </source>
</reference>
<feature type="region of interest" description="Disordered" evidence="5">
    <location>
        <begin position="27"/>
        <end position="47"/>
    </location>
</feature>
<dbReference type="GO" id="GO:0005576">
    <property type="term" value="C:extracellular region"/>
    <property type="evidence" value="ECO:0007669"/>
    <property type="project" value="UniProtKB-SubCell"/>
</dbReference>
<feature type="domain" description="BIG2" evidence="7">
    <location>
        <begin position="604"/>
        <end position="687"/>
    </location>
</feature>
<comment type="subcellular location">
    <subcellularLocation>
        <location evidence="4">Secreted</location>
    </subcellularLocation>
</comment>
<keyword evidence="4" id="KW-0624">Polysaccharide degradation</keyword>
<feature type="domain" description="Pectate lyase" evidence="8">
    <location>
        <begin position="53"/>
        <end position="315"/>
    </location>
</feature>
<evidence type="ECO:0000256" key="6">
    <source>
        <dbReference type="SAM" id="SignalP"/>
    </source>
</evidence>
<organism evidence="10 11">
    <name type="scientific">Pseudoduganella flava</name>
    <dbReference type="NCBI Taxonomy" id="871742"/>
    <lineage>
        <taxon>Bacteria</taxon>
        <taxon>Pseudomonadati</taxon>
        <taxon>Pseudomonadota</taxon>
        <taxon>Betaproteobacteria</taxon>
        <taxon>Burkholderiales</taxon>
        <taxon>Oxalobacteraceae</taxon>
        <taxon>Telluria group</taxon>
        <taxon>Pseudoduganella</taxon>
    </lineage>
</organism>
<evidence type="ECO:0000259" key="7">
    <source>
        <dbReference type="SMART" id="SM00635"/>
    </source>
</evidence>
<dbReference type="PANTHER" id="PTHR31683:SF18">
    <property type="entry name" value="PECTATE LYASE 21-RELATED"/>
    <property type="match status" value="1"/>
</dbReference>
<dbReference type="InterPro" id="IPR002022">
    <property type="entry name" value="Pec_lyase"/>
</dbReference>
<dbReference type="InterPro" id="IPR012334">
    <property type="entry name" value="Pectin_lyas_fold"/>
</dbReference>
<evidence type="ECO:0000256" key="5">
    <source>
        <dbReference type="SAM" id="MobiDB-lite"/>
    </source>
</evidence>
<dbReference type="GO" id="GO:0042545">
    <property type="term" value="P:cell wall modification"/>
    <property type="evidence" value="ECO:0007669"/>
    <property type="project" value="InterPro"/>
</dbReference>
<dbReference type="InterPro" id="IPR003343">
    <property type="entry name" value="Big_2"/>
</dbReference>
<dbReference type="PANTHER" id="PTHR31683">
    <property type="entry name" value="PECTATE LYASE 18-RELATED"/>
    <property type="match status" value="1"/>
</dbReference>
<dbReference type="OrthoDB" id="9804661at2"/>
<sequence>MRHFAVKAALCAALSLAAVFGQGAGTVDPARQSAPPDGWASQAGGTQGGAAAPAEQIYTVANRAQLLAALYNGASNPKIIKVTGIIDMSEGQPYTSSADQAARGAVRVKSNTTLIGADGGAGFVNGHIVVSNVSQVIIRNLKLVNPCDVGPVWDPTDGATGNWNSAFDAIGISGADHVWVDHVSFTDAPVTDDFLPVENGHVRQCHDGALDITNGADYVTVSYNVFEQHNKNNLVGGSDSATGDEGKLRVTFSNNVFRDVASRAPRVRYGQVHLFNNYYAGSKSHAVYPVSYGVGVGNAAKILSNNNVFEVAGAHSCPDVVKDFSGTIAGAFKDNGSLLNGAGLGACTVSASVTWTPPYPYSVRPIALVKANALAQAGGGKLTSTVTGTGSTTIDTGPALACPPSGLYFCDDFQGGGTGKWDLLPVVGPNGSFRVQDEVAGSANKVLQYTASSTGGVLALMKDSALGAVPSGDYYVEARIRPMTNGTTGNKQLYLVTRYVDAANWYGGGLNVQNSTASTQVEIAKMLAGSLSRPKQVRKAIAMDGPFYTVRFEMIGSTLTVYLDGENLGSVTDADFAARGLVGLYTANKSFQIDDVRIGDPALKPAQLTLDPAATTYAAEAGDNPLQVAVRAVAADGSADGYTAVSSNPQVAGVTVTGNVATIAPLAAGTATIVFRSGSDPLLTRTITATIAPRFVQPTQTYQLEDAAYPSAQMEPAPVDVALKLVFDNPPTLGSGGSVRVFRKADDALVDVVRLGGETDVLGYPGQDQVRKVNTVPVRIDGNAATIKLHSNRLTYGTEYYVAIADGVFTGATLHGVPFAGIGKLANWSFTTQAAAPTGDTVTVDDDGPADFRTVQGALDYAMGQFAKAAPVTVRVMNGTYEELLYLRGKDNVRIVGESRDGTVIRYTNNDSLNPGTGASQAAASNAAPSGGRAIMLVESSDMLQLENLSFNNTTLRGSGISAQAETLYFNNDAGRLVARNAAFYSEQDTLNLKGWSWFYRTLVAGNVDFIWGGSRAALFEDSEIRSVGDTSSATGGGYVLQARVPAATDKGFVFLNSRLTHGPGPGPLHGDVPNGATYLARSPGGTSSWDNIAFINCRMDRHVAPVGWAGLGVNGQPAPNPVQASAVSGWREYGTMDLAGAPLDLSARAGGFQLSASDVAAGFATRAQIFAAFGNGAGWDPQP</sequence>
<accession>A0A562Q0T7</accession>
<protein>
    <submittedName>
        <fullName evidence="10">Pectate lyase</fullName>
    </submittedName>
</protein>
<dbReference type="Gene3D" id="2.160.20.10">
    <property type="entry name" value="Single-stranded right-handed beta-helix, Pectin lyase-like"/>
    <property type="match status" value="2"/>
</dbReference>
<dbReference type="InterPro" id="IPR045032">
    <property type="entry name" value="PEL"/>
</dbReference>
<gene>
    <name evidence="9" type="ORF">GO485_03500</name>
    <name evidence="10" type="ORF">IP92_01497</name>
</gene>
<keyword evidence="4" id="KW-0119">Carbohydrate metabolism</keyword>
<dbReference type="SUPFAM" id="SSF51126">
    <property type="entry name" value="Pectin lyase-like"/>
    <property type="match status" value="2"/>
</dbReference>
<keyword evidence="1" id="KW-0378">Hydrolase</keyword>
<dbReference type="Proteomes" id="UP000437862">
    <property type="component" value="Chromosome"/>
</dbReference>
<dbReference type="GO" id="GO:0030599">
    <property type="term" value="F:pectinesterase activity"/>
    <property type="evidence" value="ECO:0007669"/>
    <property type="project" value="InterPro"/>
</dbReference>
<reference evidence="9 12" key="3">
    <citation type="submission" date="2019-12" db="EMBL/GenBank/DDBJ databases">
        <title>Draft Genome Sequences of Six Type Strains of the Genus Massilia.</title>
        <authorList>
            <person name="Miess H."/>
            <person name="Frediansyah A."/>
            <person name="Goeker M."/>
            <person name="Gross H."/>
        </authorList>
    </citation>
    <scope>NUCLEOTIDE SEQUENCE [LARGE SCALE GENOMIC DNA]</scope>
    <source>
        <strain evidence="9 12">DSM 26639</strain>
    </source>
</reference>
<keyword evidence="2" id="KW-0063">Aspartyl esterase</keyword>
<reference evidence="10" key="2">
    <citation type="submission" date="2019-07" db="EMBL/GenBank/DDBJ databases">
        <authorList>
            <person name="Whitman W."/>
            <person name="Huntemann M."/>
            <person name="Clum A."/>
            <person name="Pillay M."/>
            <person name="Palaniappan K."/>
            <person name="Varghese N."/>
            <person name="Mikhailova N."/>
            <person name="Stamatis D."/>
            <person name="Reddy T."/>
            <person name="Daum C."/>
            <person name="Shapiro N."/>
            <person name="Ivanova N."/>
            <person name="Kyrpides N."/>
            <person name="Woyke T."/>
        </authorList>
    </citation>
    <scope>NUCLEOTIDE SEQUENCE</scope>
    <source>
        <strain evidence="10">CGMCC 1.10685</strain>
    </source>
</reference>
<evidence type="ECO:0000313" key="10">
    <source>
        <dbReference type="EMBL" id="TWI50268.1"/>
    </source>
</evidence>
<dbReference type="EMBL" id="CP046904">
    <property type="protein sequence ID" value="QGZ38205.1"/>
    <property type="molecule type" value="Genomic_DNA"/>
</dbReference>
<comment type="similarity">
    <text evidence="4">Belongs to the polysaccharide lyase 1 family.</text>
</comment>
<evidence type="ECO:0000256" key="1">
    <source>
        <dbReference type="ARBA" id="ARBA00022801"/>
    </source>
</evidence>
<evidence type="ECO:0000313" key="12">
    <source>
        <dbReference type="Proteomes" id="UP000437862"/>
    </source>
</evidence>
<dbReference type="RefSeq" id="WP_145873888.1">
    <property type="nucleotide sequence ID" value="NZ_CP046904.1"/>
</dbReference>
<proteinExistence type="inferred from homology"/>
<keyword evidence="6" id="KW-0732">Signal</keyword>
<dbReference type="EMBL" id="VLKW01000002">
    <property type="protein sequence ID" value="TWI50268.1"/>
    <property type="molecule type" value="Genomic_DNA"/>
</dbReference>
<dbReference type="GO" id="GO:0030570">
    <property type="term" value="F:pectate lyase activity"/>
    <property type="evidence" value="ECO:0007669"/>
    <property type="project" value="InterPro"/>
</dbReference>
<evidence type="ECO:0000256" key="3">
    <source>
        <dbReference type="ARBA" id="ARBA00023239"/>
    </source>
</evidence>
<feature type="signal peptide" evidence="6">
    <location>
        <begin position="1"/>
        <end position="23"/>
    </location>
</feature>
<feature type="compositionally biased region" description="Low complexity" evidence="5">
    <location>
        <begin position="38"/>
        <end position="47"/>
    </location>
</feature>